<accession>A0ABM3K8F8</accession>
<dbReference type="SUPFAM" id="SSF50630">
    <property type="entry name" value="Acid proteases"/>
    <property type="match status" value="1"/>
</dbReference>
<organism evidence="3 4">
    <name type="scientific">Bactrocera dorsalis</name>
    <name type="common">Oriental fruit fly</name>
    <name type="synonym">Dacus dorsalis</name>
    <dbReference type="NCBI Taxonomy" id="27457"/>
    <lineage>
        <taxon>Eukaryota</taxon>
        <taxon>Metazoa</taxon>
        <taxon>Ecdysozoa</taxon>
        <taxon>Arthropoda</taxon>
        <taxon>Hexapoda</taxon>
        <taxon>Insecta</taxon>
        <taxon>Pterygota</taxon>
        <taxon>Neoptera</taxon>
        <taxon>Endopterygota</taxon>
        <taxon>Diptera</taxon>
        <taxon>Brachycera</taxon>
        <taxon>Muscomorpha</taxon>
        <taxon>Tephritoidea</taxon>
        <taxon>Tephritidae</taxon>
        <taxon>Bactrocera</taxon>
        <taxon>Bactrocera</taxon>
    </lineage>
</organism>
<dbReference type="Gene3D" id="2.40.70.10">
    <property type="entry name" value="Acid Proteases"/>
    <property type="match status" value="1"/>
</dbReference>
<evidence type="ECO:0000313" key="4">
    <source>
        <dbReference type="RefSeq" id="XP_049317746.1"/>
    </source>
</evidence>
<name>A0ABM3K8F8_BACDO</name>
<sequence length="609" mass="68896">MSLDDSMAVGNSGGEATLTGNYSTVPRIPLPQMNEDSIEAYFYALEFWFQASLVYSDTRKFHIVLASLPPNKLLELKPIIEAAPSIEKFKYIKQKLTDHFTDSQQRRLQKVLKDMPLGDRKPSELFSEMKRVAGTTLNDSLLNDLWVTRLPPYVQAAVIAAKVPLDEKAQIADSIVESIGWQNGHVDIVSANNDISILKTEIAELTRCVKKNLNFKNDRIRSRSPSRTKRVRHSAQRDTSENFCWYHRKFADKATKCRTGKQPEVANNHRLRIFDPSSNISFLIDTGADVSVIPSNTKTARVNTTGLKLFAANGSPIKVYGEVLLKLNLKLRREFVWNFLIADVSHAIIGADFLSNFGILVDLKQRCLCDSKTDLKSVCTIYRTLGVSVKTINADTNFADILHEFVEITRPPPMGTSTNSAVAHRILTNGQPVFSRPRRLSPEKLTAARAEFDYLLKLGICRPSSSNWSSPLHMVRKADGTWRPCGDYRALNAQTIPDRYPLPFLQDFANVLAGNTIFSKIDLQKAFHQVPVHPDDVCKTAITTPFGLYEFTKMTFGLRNAAQTFQRIINEVFRGLDFVFTYLDDRNRNLVLRNSNFWGIPSRRMVFDH</sequence>
<dbReference type="InterPro" id="IPR001969">
    <property type="entry name" value="Aspartic_peptidase_AS"/>
</dbReference>
<dbReference type="PROSITE" id="PS50175">
    <property type="entry name" value="ASP_PROT_RETROV"/>
    <property type="match status" value="1"/>
</dbReference>
<dbReference type="InterPro" id="IPR021109">
    <property type="entry name" value="Peptidase_aspartic_dom_sf"/>
</dbReference>
<dbReference type="InterPro" id="IPR053134">
    <property type="entry name" value="RNA-dir_DNA_polymerase"/>
</dbReference>
<gene>
    <name evidence="4" type="primary">LOC125780142</name>
</gene>
<dbReference type="PANTHER" id="PTHR24559">
    <property type="entry name" value="TRANSPOSON TY3-I GAG-POL POLYPROTEIN"/>
    <property type="match status" value="1"/>
</dbReference>
<dbReference type="Gene3D" id="3.10.10.10">
    <property type="entry name" value="HIV Type 1 Reverse Transcriptase, subunit A, domain 1"/>
    <property type="match status" value="1"/>
</dbReference>
<dbReference type="InterPro" id="IPR001995">
    <property type="entry name" value="Peptidase_A2_cat"/>
</dbReference>
<dbReference type="Proteomes" id="UP001652620">
    <property type="component" value="Unplaced"/>
</dbReference>
<evidence type="ECO:0000259" key="2">
    <source>
        <dbReference type="PROSITE" id="PS50175"/>
    </source>
</evidence>
<dbReference type="Pfam" id="PF23055">
    <property type="entry name" value="DUF7041"/>
    <property type="match status" value="1"/>
</dbReference>
<dbReference type="CDD" id="cd01647">
    <property type="entry name" value="RT_LTR"/>
    <property type="match status" value="1"/>
</dbReference>
<keyword evidence="1" id="KW-0378">Hydrolase</keyword>
<reference evidence="4" key="1">
    <citation type="submission" date="2025-08" db="UniProtKB">
        <authorList>
            <consortium name="RefSeq"/>
        </authorList>
    </citation>
    <scope>IDENTIFICATION</scope>
    <source>
        <tissue evidence="4">Adult</tissue>
    </source>
</reference>
<dbReference type="InterPro" id="IPR055469">
    <property type="entry name" value="DUF7041"/>
</dbReference>
<dbReference type="PROSITE" id="PS00141">
    <property type="entry name" value="ASP_PROTEASE"/>
    <property type="match status" value="1"/>
</dbReference>
<dbReference type="RefSeq" id="XP_049317746.1">
    <property type="nucleotide sequence ID" value="XM_049461789.1"/>
</dbReference>
<dbReference type="PANTHER" id="PTHR24559:SF444">
    <property type="entry name" value="REVERSE TRANSCRIPTASE DOMAIN-CONTAINING PROTEIN"/>
    <property type="match status" value="1"/>
</dbReference>
<dbReference type="Pfam" id="PF00078">
    <property type="entry name" value="RVT_1"/>
    <property type="match status" value="1"/>
</dbReference>
<dbReference type="SUPFAM" id="SSF56672">
    <property type="entry name" value="DNA/RNA polymerases"/>
    <property type="match status" value="1"/>
</dbReference>
<proteinExistence type="predicted"/>
<dbReference type="GeneID" id="125780142"/>
<feature type="domain" description="Peptidase A2" evidence="2">
    <location>
        <begin position="280"/>
        <end position="353"/>
    </location>
</feature>
<dbReference type="InterPro" id="IPR043502">
    <property type="entry name" value="DNA/RNA_pol_sf"/>
</dbReference>
<protein>
    <submittedName>
        <fullName evidence="4">Uncharacterized protein K02A2.6-like</fullName>
    </submittedName>
</protein>
<evidence type="ECO:0000313" key="3">
    <source>
        <dbReference type="Proteomes" id="UP001652620"/>
    </source>
</evidence>
<dbReference type="InterPro" id="IPR000477">
    <property type="entry name" value="RT_dom"/>
</dbReference>
<evidence type="ECO:0000256" key="1">
    <source>
        <dbReference type="ARBA" id="ARBA00022801"/>
    </source>
</evidence>
<keyword evidence="3" id="KW-1185">Reference proteome</keyword>